<dbReference type="EC" id="3.1.2.4" evidence="2"/>
<gene>
    <name evidence="5" type="ORF">INT48_005112</name>
</gene>
<dbReference type="EMBL" id="JAEPRE010000042">
    <property type="protein sequence ID" value="KAG2234958.1"/>
    <property type="molecule type" value="Genomic_DNA"/>
</dbReference>
<feature type="domain" description="Enoyl-CoA hydratase/isomerase" evidence="4">
    <location>
        <begin position="28"/>
        <end position="356"/>
    </location>
</feature>
<dbReference type="InterPro" id="IPR045004">
    <property type="entry name" value="ECH_dom"/>
</dbReference>
<sequence>MAKTEAGKVRAYSKERAVITVKYPGYSHIVFNRPHQLNTISVQFSHDLFDNLKGCEKDEDTKFIILRGEGRAFCAGGDIKDLVRVVNGDVEYKTALDRGVFVFHEAIYYMGCVMRTPIISLMDGITFGGGIGFSQLSVFKIATENTKFAFPEAAIGHFCDASSSFTIPRMEGHLGTYLGLTGHQFKAEDTIFAGLATHFMNSSNITALEKKLAELKSITLDTIYSTINEFSVGQDHVPSHYELFGEKLEIIESCFQFNSVELIVEALERNGTQFAKSCLKSIAGNSPSSLKVNMDTIRRGATKSMSECISYEYRAWRTLPLSHDYKEGVQSLLAKKKPQWAPSKLEEISDEYVKSILLAKVKVNPYMDLSFDYNTSPHKKYNLPTREDVLSVTARHNLLTHTDIIAHFIKDNQGRFGVKQKVNDILVRMDR</sequence>
<proteinExistence type="predicted"/>
<dbReference type="GO" id="GO:0006574">
    <property type="term" value="P:L-valine catabolic process"/>
    <property type="evidence" value="ECO:0007669"/>
    <property type="project" value="TreeGrafter"/>
</dbReference>
<dbReference type="PANTHER" id="PTHR43176:SF3">
    <property type="entry name" value="3-HYDROXYISOBUTYRYL-COA HYDROLASE, MITOCHONDRIAL"/>
    <property type="match status" value="1"/>
</dbReference>
<keyword evidence="6" id="KW-1185">Reference proteome</keyword>
<dbReference type="GO" id="GO:0003860">
    <property type="term" value="F:3-hydroxyisobutyryl-CoA hydrolase activity"/>
    <property type="evidence" value="ECO:0007669"/>
    <property type="project" value="UniProtKB-EC"/>
</dbReference>
<evidence type="ECO:0000256" key="1">
    <source>
        <dbReference type="ARBA" id="ARBA00001709"/>
    </source>
</evidence>
<feature type="non-terminal residue" evidence="5">
    <location>
        <position position="1"/>
    </location>
</feature>
<comment type="caution">
    <text evidence="5">The sequence shown here is derived from an EMBL/GenBank/DDBJ whole genome shotgun (WGS) entry which is preliminary data.</text>
</comment>
<dbReference type="Proteomes" id="UP000613177">
    <property type="component" value="Unassembled WGS sequence"/>
</dbReference>
<evidence type="ECO:0000313" key="6">
    <source>
        <dbReference type="Proteomes" id="UP000613177"/>
    </source>
</evidence>
<dbReference type="AlphaFoldDB" id="A0A8H7SVN3"/>
<dbReference type="Pfam" id="PF16113">
    <property type="entry name" value="ECH_2"/>
    <property type="match status" value="1"/>
</dbReference>
<dbReference type="SUPFAM" id="SSF52096">
    <property type="entry name" value="ClpP/crotonase"/>
    <property type="match status" value="1"/>
</dbReference>
<dbReference type="InterPro" id="IPR029045">
    <property type="entry name" value="ClpP/crotonase-like_dom_sf"/>
</dbReference>
<dbReference type="GO" id="GO:0005739">
    <property type="term" value="C:mitochondrion"/>
    <property type="evidence" value="ECO:0007669"/>
    <property type="project" value="TreeGrafter"/>
</dbReference>
<protein>
    <recommendedName>
        <fullName evidence="2">3-hydroxyisobutyryl-CoA hydrolase</fullName>
        <ecNumber evidence="2">3.1.2.4</ecNumber>
    </recommendedName>
</protein>
<organism evidence="5 6">
    <name type="scientific">Thamnidium elegans</name>
    <dbReference type="NCBI Taxonomy" id="101142"/>
    <lineage>
        <taxon>Eukaryota</taxon>
        <taxon>Fungi</taxon>
        <taxon>Fungi incertae sedis</taxon>
        <taxon>Mucoromycota</taxon>
        <taxon>Mucoromycotina</taxon>
        <taxon>Mucoromycetes</taxon>
        <taxon>Mucorales</taxon>
        <taxon>Mucorineae</taxon>
        <taxon>Mucoraceae</taxon>
        <taxon>Thamnidium</taxon>
    </lineage>
</organism>
<evidence type="ECO:0000313" key="5">
    <source>
        <dbReference type="EMBL" id="KAG2234958.1"/>
    </source>
</evidence>
<comment type="catalytic activity">
    <reaction evidence="1">
        <text>3-hydroxy-2-methylpropanoyl-CoA + H2O = 3-hydroxy-2-methylpropanoate + CoA + H(+)</text>
        <dbReference type="Rhea" id="RHEA:20888"/>
        <dbReference type="ChEBI" id="CHEBI:11805"/>
        <dbReference type="ChEBI" id="CHEBI:15377"/>
        <dbReference type="ChEBI" id="CHEBI:15378"/>
        <dbReference type="ChEBI" id="CHEBI:57287"/>
        <dbReference type="ChEBI" id="CHEBI:57340"/>
        <dbReference type="EC" id="3.1.2.4"/>
    </reaction>
</comment>
<dbReference type="PANTHER" id="PTHR43176">
    <property type="entry name" value="3-HYDROXYISOBUTYRYL-COA HYDROLASE-RELATED"/>
    <property type="match status" value="1"/>
</dbReference>
<name>A0A8H7SVN3_9FUNG</name>
<dbReference type="CDD" id="cd06558">
    <property type="entry name" value="crotonase-like"/>
    <property type="match status" value="1"/>
</dbReference>
<evidence type="ECO:0000256" key="2">
    <source>
        <dbReference type="ARBA" id="ARBA00011915"/>
    </source>
</evidence>
<keyword evidence="3" id="KW-0378">Hydrolase</keyword>
<dbReference type="Gene3D" id="3.90.226.10">
    <property type="entry name" value="2-enoyl-CoA Hydratase, Chain A, domain 1"/>
    <property type="match status" value="1"/>
</dbReference>
<evidence type="ECO:0000256" key="3">
    <source>
        <dbReference type="ARBA" id="ARBA00022801"/>
    </source>
</evidence>
<reference evidence="5" key="1">
    <citation type="submission" date="2021-01" db="EMBL/GenBank/DDBJ databases">
        <title>Metabolic potential, ecology and presence of endohyphal bacteria is reflected in genomic diversity of Mucoromycotina.</title>
        <authorList>
            <person name="Muszewska A."/>
            <person name="Okrasinska A."/>
            <person name="Steczkiewicz K."/>
            <person name="Drgas O."/>
            <person name="Orlowska M."/>
            <person name="Perlinska-Lenart U."/>
            <person name="Aleksandrzak-Piekarczyk T."/>
            <person name="Szatraj K."/>
            <person name="Zielenkiewicz U."/>
            <person name="Pilsyk S."/>
            <person name="Malc E."/>
            <person name="Mieczkowski P."/>
            <person name="Kruszewska J.S."/>
            <person name="Biernat P."/>
            <person name="Pawlowska J."/>
        </authorList>
    </citation>
    <scope>NUCLEOTIDE SEQUENCE</scope>
    <source>
        <strain evidence="5">WA0000018081</strain>
    </source>
</reference>
<accession>A0A8H7SVN3</accession>
<evidence type="ECO:0000259" key="4">
    <source>
        <dbReference type="Pfam" id="PF16113"/>
    </source>
</evidence>
<dbReference type="InterPro" id="IPR032259">
    <property type="entry name" value="HIBYL-CoA-H"/>
</dbReference>